<dbReference type="SUPFAM" id="SSF46689">
    <property type="entry name" value="Homeodomain-like"/>
    <property type="match status" value="1"/>
</dbReference>
<dbReference type="Gene3D" id="1.10.10.60">
    <property type="entry name" value="Homeodomain-like"/>
    <property type="match status" value="1"/>
</dbReference>
<dbReference type="SUPFAM" id="SSF48498">
    <property type="entry name" value="Tetracyclin repressor-like, C-terminal domain"/>
    <property type="match status" value="1"/>
</dbReference>
<dbReference type="GO" id="GO:0000976">
    <property type="term" value="F:transcription cis-regulatory region binding"/>
    <property type="evidence" value="ECO:0007669"/>
    <property type="project" value="TreeGrafter"/>
</dbReference>
<dbReference type="InterPro" id="IPR050109">
    <property type="entry name" value="HTH-type_TetR-like_transc_reg"/>
</dbReference>
<dbReference type="AlphaFoldDB" id="A0A6H1WQB4"/>
<dbReference type="InterPro" id="IPR001647">
    <property type="entry name" value="HTH_TetR"/>
</dbReference>
<evidence type="ECO:0000259" key="3">
    <source>
        <dbReference type="PROSITE" id="PS50977"/>
    </source>
</evidence>
<dbReference type="Proteomes" id="UP000501253">
    <property type="component" value="Chromosome"/>
</dbReference>
<accession>A0A6H1WQB4</accession>
<keyword evidence="5" id="KW-1185">Reference proteome</keyword>
<dbReference type="PRINTS" id="PR00455">
    <property type="entry name" value="HTHTETR"/>
</dbReference>
<dbReference type="GO" id="GO:0003700">
    <property type="term" value="F:DNA-binding transcription factor activity"/>
    <property type="evidence" value="ECO:0007669"/>
    <property type="project" value="TreeGrafter"/>
</dbReference>
<dbReference type="PANTHER" id="PTHR30055">
    <property type="entry name" value="HTH-TYPE TRANSCRIPTIONAL REGULATOR RUTR"/>
    <property type="match status" value="1"/>
</dbReference>
<evidence type="ECO:0000256" key="2">
    <source>
        <dbReference type="PROSITE-ProRule" id="PRU00335"/>
    </source>
</evidence>
<keyword evidence="1 2" id="KW-0238">DNA-binding</keyword>
<proteinExistence type="predicted"/>
<dbReference type="Pfam" id="PF00440">
    <property type="entry name" value="TetR_N"/>
    <property type="match status" value="1"/>
</dbReference>
<dbReference type="RefSeq" id="WP_168718715.1">
    <property type="nucleotide sequence ID" value="NZ_CP042909.1"/>
</dbReference>
<evidence type="ECO:0000313" key="4">
    <source>
        <dbReference type="EMBL" id="QJA05349.1"/>
    </source>
</evidence>
<dbReference type="InterPro" id="IPR036271">
    <property type="entry name" value="Tet_transcr_reg_TetR-rel_C_sf"/>
</dbReference>
<evidence type="ECO:0000256" key="1">
    <source>
        <dbReference type="ARBA" id="ARBA00023125"/>
    </source>
</evidence>
<protein>
    <submittedName>
        <fullName evidence="4">DUF1956 domain-containing protein</fullName>
    </submittedName>
</protein>
<gene>
    <name evidence="4" type="ORF">FVE67_00450</name>
</gene>
<sequence length="210" mass="23940">MFDSLLLMEGVRGRLLRIAEELFALKGFRQVSVREITRRAGCNVAAVNYHFGSKQGLYLAVIKERWLPRAQKVREEFARRLLQPPTPEGVVVALAEAFWLAPIPEKERWLHRRLLFQEMAQPGEGLPLMLEEGLFPLYHQVEKALSQALGKEVGSERIRLCVFSLLAQILHFGLIRPLLKELLGRELSLEELLEHLKGFSLKGFGGWCAS</sequence>
<dbReference type="Pfam" id="PF09209">
    <property type="entry name" value="CecR_C"/>
    <property type="match status" value="1"/>
</dbReference>
<reference evidence="4 5" key="1">
    <citation type="submission" date="2019-08" db="EMBL/GenBank/DDBJ databases">
        <title>Complete genome sequence of Thermosulfurimonas marina SU872T, an anaerobic thermophilic chemolithoautotrophic bacterium isolated from a shallow marine hydrothermal vent.</title>
        <authorList>
            <person name="Allioux M."/>
            <person name="Jebbar M."/>
            <person name="Slobodkina G."/>
            <person name="Slobodkin A."/>
            <person name="Moalic Y."/>
            <person name="Frolova A."/>
            <person name="Shao Z."/>
            <person name="Alain K."/>
        </authorList>
    </citation>
    <scope>NUCLEOTIDE SEQUENCE [LARGE SCALE GENOMIC DNA]</scope>
    <source>
        <strain evidence="4 5">SU872</strain>
    </source>
</reference>
<dbReference type="KEGG" id="tmai:FVE67_00450"/>
<dbReference type="InterPro" id="IPR009057">
    <property type="entry name" value="Homeodomain-like_sf"/>
</dbReference>
<dbReference type="PANTHER" id="PTHR30055:SF226">
    <property type="entry name" value="HTH-TYPE TRANSCRIPTIONAL REGULATOR PKSA"/>
    <property type="match status" value="1"/>
</dbReference>
<name>A0A6H1WQB4_9BACT</name>
<dbReference type="InterPro" id="IPR015292">
    <property type="entry name" value="Tscrpt_reg_YbiH_C"/>
</dbReference>
<dbReference type="EMBL" id="CP042909">
    <property type="protein sequence ID" value="QJA05349.1"/>
    <property type="molecule type" value="Genomic_DNA"/>
</dbReference>
<feature type="DNA-binding region" description="H-T-H motif" evidence="2">
    <location>
        <begin position="32"/>
        <end position="51"/>
    </location>
</feature>
<dbReference type="Gene3D" id="1.10.357.10">
    <property type="entry name" value="Tetracycline Repressor, domain 2"/>
    <property type="match status" value="1"/>
</dbReference>
<organism evidence="4 5">
    <name type="scientific">Thermosulfurimonas marina</name>
    <dbReference type="NCBI Taxonomy" id="2047767"/>
    <lineage>
        <taxon>Bacteria</taxon>
        <taxon>Pseudomonadati</taxon>
        <taxon>Thermodesulfobacteriota</taxon>
        <taxon>Thermodesulfobacteria</taxon>
        <taxon>Thermodesulfobacteriales</taxon>
        <taxon>Thermodesulfobacteriaceae</taxon>
        <taxon>Thermosulfurimonas</taxon>
    </lineage>
</organism>
<dbReference type="PROSITE" id="PS50977">
    <property type="entry name" value="HTH_TETR_2"/>
    <property type="match status" value="1"/>
</dbReference>
<evidence type="ECO:0000313" key="5">
    <source>
        <dbReference type="Proteomes" id="UP000501253"/>
    </source>
</evidence>
<feature type="domain" description="HTH tetR-type" evidence="3">
    <location>
        <begin position="9"/>
        <end position="69"/>
    </location>
</feature>